<feature type="transmembrane region" description="Helical" evidence="2">
    <location>
        <begin position="194"/>
        <end position="216"/>
    </location>
</feature>
<dbReference type="AlphaFoldDB" id="A0A833WX45"/>
<gene>
    <name evidence="3" type="ORF">GN244_ATG06878</name>
</gene>
<evidence type="ECO:0000313" key="4">
    <source>
        <dbReference type="Proteomes" id="UP000602510"/>
    </source>
</evidence>
<reference evidence="3" key="1">
    <citation type="submission" date="2020-04" db="EMBL/GenBank/DDBJ databases">
        <title>Hybrid Assembly of Korean Phytophthora infestans isolates.</title>
        <authorList>
            <person name="Prokchorchik M."/>
            <person name="Lee Y."/>
            <person name="Seo J."/>
            <person name="Cho J.-H."/>
            <person name="Park Y.-E."/>
            <person name="Jang D.-C."/>
            <person name="Im J.-S."/>
            <person name="Choi J.-G."/>
            <person name="Park H.-J."/>
            <person name="Lee G.-B."/>
            <person name="Lee Y.-G."/>
            <person name="Hong S.-Y."/>
            <person name="Cho K."/>
            <person name="Sohn K.H."/>
        </authorList>
    </citation>
    <scope>NUCLEOTIDE SEQUENCE</scope>
    <source>
        <strain evidence="3">KR_1_A1</strain>
    </source>
</reference>
<feature type="compositionally biased region" description="Basic and acidic residues" evidence="1">
    <location>
        <begin position="10"/>
        <end position="20"/>
    </location>
</feature>
<keyword evidence="4" id="KW-1185">Reference proteome</keyword>
<evidence type="ECO:0000313" key="3">
    <source>
        <dbReference type="EMBL" id="KAF4040836.1"/>
    </source>
</evidence>
<evidence type="ECO:0008006" key="5">
    <source>
        <dbReference type="Google" id="ProtNLM"/>
    </source>
</evidence>
<dbReference type="Proteomes" id="UP000602510">
    <property type="component" value="Unassembled WGS sequence"/>
</dbReference>
<dbReference type="EMBL" id="WSZM01000135">
    <property type="protein sequence ID" value="KAF4040836.1"/>
    <property type="molecule type" value="Genomic_DNA"/>
</dbReference>
<protein>
    <recommendedName>
        <fullName evidence="5">Transmembrane protein</fullName>
    </recommendedName>
</protein>
<comment type="caution">
    <text evidence="3">The sequence shown here is derived from an EMBL/GenBank/DDBJ whole genome shotgun (WGS) entry which is preliminary data.</text>
</comment>
<accession>A0A833WX45</accession>
<organism evidence="3 4">
    <name type="scientific">Phytophthora infestans</name>
    <name type="common">Potato late blight agent</name>
    <name type="synonym">Botrytis infestans</name>
    <dbReference type="NCBI Taxonomy" id="4787"/>
    <lineage>
        <taxon>Eukaryota</taxon>
        <taxon>Sar</taxon>
        <taxon>Stramenopiles</taxon>
        <taxon>Oomycota</taxon>
        <taxon>Peronosporomycetes</taxon>
        <taxon>Peronosporales</taxon>
        <taxon>Peronosporaceae</taxon>
        <taxon>Phytophthora</taxon>
    </lineage>
</organism>
<name>A0A833WX45_PHYIN</name>
<evidence type="ECO:0000256" key="1">
    <source>
        <dbReference type="SAM" id="MobiDB-lite"/>
    </source>
</evidence>
<proteinExistence type="predicted"/>
<feature type="region of interest" description="Disordered" evidence="1">
    <location>
        <begin position="1"/>
        <end position="45"/>
    </location>
</feature>
<keyword evidence="2" id="KW-1133">Transmembrane helix</keyword>
<keyword evidence="2" id="KW-0472">Membrane</keyword>
<evidence type="ECO:0000256" key="2">
    <source>
        <dbReference type="SAM" id="Phobius"/>
    </source>
</evidence>
<keyword evidence="2" id="KW-0812">Transmembrane</keyword>
<sequence>MQQGLSAQENKMKLRQKEEPPDQLPLPADDAPQELSRIPEAAEQQAISSDVATGPACAQDVAAYCQKEANIVALLHEAPNLVEPRKIVEAVRKVRLCMITHAEVLSTDCVNTLSADVVGASKTMATSVPAKSVAALENEGVDDDSSMEINIYYSRHHNGAGHALRSGGALAANHIQTGGPSFNLAGVLAHPVTWVFVLPFFAVGMYVSITRVATFLRRRREERRIESKQYMPVN</sequence>